<dbReference type="NCBIfam" id="TIGR00824">
    <property type="entry name" value="EIIA-man"/>
    <property type="match status" value="1"/>
</dbReference>
<evidence type="ECO:0000313" key="12">
    <source>
        <dbReference type="Proteomes" id="UP000195141"/>
    </source>
</evidence>
<dbReference type="CDD" id="cd00006">
    <property type="entry name" value="PTS_IIA_man"/>
    <property type="match status" value="1"/>
</dbReference>
<dbReference type="PANTHER" id="PTHR33799">
    <property type="entry name" value="PTS PERMEASE-RELATED-RELATED"/>
    <property type="match status" value="1"/>
</dbReference>
<accession>A0A242KE16</accession>
<gene>
    <name evidence="11" type="ORF">A5888_001009</name>
    <name evidence="10" type="ORF">A5888_001020</name>
</gene>
<evidence type="ECO:0000256" key="7">
    <source>
        <dbReference type="ARBA" id="ARBA00022683"/>
    </source>
</evidence>
<dbReference type="GO" id="GO:0016773">
    <property type="term" value="F:phosphotransferase activity, alcohol group as acceptor"/>
    <property type="evidence" value="ECO:0007669"/>
    <property type="project" value="InterPro"/>
</dbReference>
<dbReference type="InterPro" id="IPR004701">
    <property type="entry name" value="PTS_EIIA_man-typ"/>
</dbReference>
<keyword evidence="4" id="KW-0597">Phosphoprotein</keyword>
<keyword evidence="2" id="KW-0813">Transport</keyword>
<dbReference type="GO" id="GO:0016301">
    <property type="term" value="F:kinase activity"/>
    <property type="evidence" value="ECO:0007669"/>
    <property type="project" value="UniProtKB-KW"/>
</dbReference>
<dbReference type="Pfam" id="PF03610">
    <property type="entry name" value="EIIA-man"/>
    <property type="match status" value="1"/>
</dbReference>
<dbReference type="InterPro" id="IPR033887">
    <property type="entry name" value="PTS_IIA_man"/>
</dbReference>
<reference evidence="11" key="3">
    <citation type="submission" date="2024-03" db="EMBL/GenBank/DDBJ databases">
        <title>The Genome Sequence of Enterococcus sp. DIV0242b.</title>
        <authorList>
            <consortium name="The Broad Institute Genomics Platform"/>
            <consortium name="The Broad Institute Microbial Omics Core"/>
            <consortium name="The Broad Institute Genomic Center for Infectious Diseases"/>
            <person name="Earl A."/>
            <person name="Manson A."/>
            <person name="Gilmore M."/>
            <person name="Schwartman J."/>
            <person name="Shea T."/>
            <person name="Abouelleil A."/>
            <person name="Cao P."/>
            <person name="Chapman S."/>
            <person name="Cusick C."/>
            <person name="Young S."/>
            <person name="Neafsey D."/>
            <person name="Nusbaum C."/>
            <person name="Birren B."/>
        </authorList>
    </citation>
    <scope>NUCLEOTIDE SEQUENCE</scope>
    <source>
        <strain evidence="11">9E7_DIV0242</strain>
    </source>
</reference>
<evidence type="ECO:0000256" key="1">
    <source>
        <dbReference type="ARBA" id="ARBA00004496"/>
    </source>
</evidence>
<evidence type="ECO:0000313" key="10">
    <source>
        <dbReference type="EMBL" id="OTP19206.1"/>
    </source>
</evidence>
<keyword evidence="12" id="KW-1185">Reference proteome</keyword>
<dbReference type="EMBL" id="NGMM01000001">
    <property type="protein sequence ID" value="OTP19206.1"/>
    <property type="molecule type" value="Genomic_DNA"/>
</dbReference>
<dbReference type="PROSITE" id="PS51096">
    <property type="entry name" value="PTS_EIIA_TYPE_4"/>
    <property type="match status" value="1"/>
</dbReference>
<evidence type="ECO:0000256" key="4">
    <source>
        <dbReference type="ARBA" id="ARBA00022553"/>
    </source>
</evidence>
<dbReference type="InterPro" id="IPR036662">
    <property type="entry name" value="PTS_EIIA_man-typ_sf"/>
</dbReference>
<dbReference type="SUPFAM" id="SSF53062">
    <property type="entry name" value="PTS system fructose IIA component-like"/>
    <property type="match status" value="1"/>
</dbReference>
<dbReference type="EMBL" id="CP147247">
    <property type="protein sequence ID" value="WYJ89290.1"/>
    <property type="molecule type" value="Genomic_DNA"/>
</dbReference>
<reference evidence="11" key="2">
    <citation type="submission" date="2017-05" db="EMBL/GenBank/DDBJ databases">
        <authorList>
            <consortium name="The Broad Institute Genomics Platform"/>
            <consortium name="The Broad Institute Genomic Center for Infectious Diseases"/>
            <person name="Earl A."/>
            <person name="Manson A."/>
            <person name="Schwartman J."/>
            <person name="Gilmore M."/>
            <person name="Abouelleil A."/>
            <person name="Cao P."/>
            <person name="Chapman S."/>
            <person name="Cusick C."/>
            <person name="Shea T."/>
            <person name="Young S."/>
            <person name="Neafsey D."/>
            <person name="Nusbaum C."/>
            <person name="Birren B."/>
        </authorList>
    </citation>
    <scope>NUCLEOTIDE SEQUENCE</scope>
    <source>
        <strain evidence="11">9E7_DIV0242</strain>
    </source>
</reference>
<evidence type="ECO:0000256" key="2">
    <source>
        <dbReference type="ARBA" id="ARBA00022448"/>
    </source>
</evidence>
<keyword evidence="7" id="KW-0598">Phosphotransferase system</keyword>
<dbReference type="PANTHER" id="PTHR33799:SF1">
    <property type="entry name" value="PTS SYSTEM MANNOSE-SPECIFIC EIIAB COMPONENT-RELATED"/>
    <property type="match status" value="1"/>
</dbReference>
<name>A0A242KE16_9ENTE</name>
<dbReference type="GO" id="GO:0005737">
    <property type="term" value="C:cytoplasm"/>
    <property type="evidence" value="ECO:0007669"/>
    <property type="project" value="UniProtKB-SubCell"/>
</dbReference>
<dbReference type="AlphaFoldDB" id="A0A242KE16"/>
<dbReference type="InterPro" id="IPR051471">
    <property type="entry name" value="Bacterial_PTS_sugar_comp"/>
</dbReference>
<evidence type="ECO:0000256" key="6">
    <source>
        <dbReference type="ARBA" id="ARBA00022679"/>
    </source>
</evidence>
<evidence type="ECO:0000256" key="8">
    <source>
        <dbReference type="ARBA" id="ARBA00022777"/>
    </source>
</evidence>
<evidence type="ECO:0000259" key="9">
    <source>
        <dbReference type="PROSITE" id="PS51096"/>
    </source>
</evidence>
<keyword evidence="3" id="KW-0963">Cytoplasm</keyword>
<evidence type="ECO:0000256" key="3">
    <source>
        <dbReference type="ARBA" id="ARBA00022490"/>
    </source>
</evidence>
<protein>
    <recommendedName>
        <fullName evidence="9">PTS EIIA type-4 domain-containing protein</fullName>
    </recommendedName>
</protein>
<dbReference type="RefSeq" id="WP_086348107.1">
    <property type="nucleotide sequence ID" value="NZ_CP147247.1"/>
</dbReference>
<keyword evidence="8" id="KW-0418">Kinase</keyword>
<reference evidence="10" key="1">
    <citation type="submission" date="2017-05" db="EMBL/GenBank/DDBJ databases">
        <title>The Genome Sequence of Enterococcus sp. 9E7_DIV0242.</title>
        <authorList>
            <consortium name="The Broad Institute Genomics Platform"/>
            <consortium name="The Broad Institute Genomic Center for Infectious Diseases"/>
            <person name="Earl A."/>
            <person name="Manson A."/>
            <person name="Schwartman J."/>
            <person name="Gilmore M."/>
            <person name="Abouelleil A."/>
            <person name="Cao P."/>
            <person name="Chapman S."/>
            <person name="Cusick C."/>
            <person name="Shea T."/>
            <person name="Young S."/>
            <person name="Neafsey D."/>
            <person name="Nusbaum C."/>
            <person name="Birren B."/>
        </authorList>
    </citation>
    <scope>NUCLEOTIDE SEQUENCE [LARGE SCALE GENOMIC DNA]</scope>
    <source>
        <strain evidence="10">9E7_DIV0242</strain>
    </source>
</reference>
<dbReference type="GO" id="GO:0016020">
    <property type="term" value="C:membrane"/>
    <property type="evidence" value="ECO:0007669"/>
    <property type="project" value="InterPro"/>
</dbReference>
<dbReference type="Proteomes" id="UP000195141">
    <property type="component" value="Chromosome"/>
</dbReference>
<dbReference type="InterPro" id="IPR013789">
    <property type="entry name" value="PTS_EIIA_man"/>
</dbReference>
<evidence type="ECO:0000313" key="11">
    <source>
        <dbReference type="EMBL" id="WYJ89290.1"/>
    </source>
</evidence>
<sequence length="137" mass="15166">MAQIILVAHGFLAIEMKNSLEMIFGENNRFHPVVFEKQDGLESLESKLKSTLNAIDEPTLIMADLFCGTPYNASCSIALKEEREIQVISGMSLPLVLEAASLIETESINEIACKMKELAAQTVQCFSGELIEEEEEL</sequence>
<dbReference type="OrthoDB" id="9799827at2"/>
<organism evidence="10">
    <name type="scientific">Candidatus Enterococcus clewellii</name>
    <dbReference type="NCBI Taxonomy" id="1834193"/>
    <lineage>
        <taxon>Bacteria</taxon>
        <taxon>Bacillati</taxon>
        <taxon>Bacillota</taxon>
        <taxon>Bacilli</taxon>
        <taxon>Lactobacillales</taxon>
        <taxon>Enterococcaceae</taxon>
        <taxon>Enterococcus</taxon>
    </lineage>
</organism>
<comment type="subcellular location">
    <subcellularLocation>
        <location evidence="1">Cytoplasm</location>
    </subcellularLocation>
</comment>
<keyword evidence="6" id="KW-0808">Transferase</keyword>
<dbReference type="GO" id="GO:0009401">
    <property type="term" value="P:phosphoenolpyruvate-dependent sugar phosphotransferase system"/>
    <property type="evidence" value="ECO:0007669"/>
    <property type="project" value="UniProtKB-KW"/>
</dbReference>
<proteinExistence type="predicted"/>
<evidence type="ECO:0000256" key="5">
    <source>
        <dbReference type="ARBA" id="ARBA00022597"/>
    </source>
</evidence>
<keyword evidence="5" id="KW-0762">Sugar transport</keyword>
<dbReference type="Gene3D" id="3.40.50.510">
    <property type="entry name" value="Phosphotransferase system, mannose-type IIA component"/>
    <property type="match status" value="1"/>
</dbReference>
<feature type="domain" description="PTS EIIA type-4" evidence="9">
    <location>
        <begin position="1"/>
        <end position="123"/>
    </location>
</feature>